<keyword evidence="5" id="KW-0378">Hydrolase</keyword>
<evidence type="ECO:0000259" key="9">
    <source>
        <dbReference type="PROSITE" id="PS51767"/>
    </source>
</evidence>
<evidence type="ECO:0000256" key="3">
    <source>
        <dbReference type="ARBA" id="ARBA00022729"/>
    </source>
</evidence>
<evidence type="ECO:0000313" key="11">
    <source>
        <dbReference type="RefSeq" id="XP_021814933.1"/>
    </source>
</evidence>
<keyword evidence="4" id="KW-0064">Aspartyl protease</keyword>
<evidence type="ECO:0000256" key="4">
    <source>
        <dbReference type="ARBA" id="ARBA00022750"/>
    </source>
</evidence>
<dbReference type="RefSeq" id="XP_021814933.1">
    <property type="nucleotide sequence ID" value="XM_021959241.1"/>
</dbReference>
<dbReference type="InterPro" id="IPR032799">
    <property type="entry name" value="TAXi_C"/>
</dbReference>
<dbReference type="Pfam" id="PF14543">
    <property type="entry name" value="TAXi_N"/>
    <property type="match status" value="1"/>
</dbReference>
<sequence>MKTLNISTFCFLKYFIRCFLLLCLNLFPSETGISLAERDMKTDLAVQHIHRVEVKSLLPETTCNPSTKGEENKASALKVVHKHGPCSELNQIHKENTPNHTQILDRDQARVKSIHSRLGSKKMNSDDATTMPVNSGDIVSSGDYIVTVGLGTPQQKLSLIFDTGSDLSWTQCRPCIGSCYKQMESLFDPSISTSYVNISCKSNVCSQLTPVTQKIPRCSTDNSTCMYDMQYGDKSFSVGFFGKESLTLTSTEVFDEFLFGCGQTNQGNFGSSAGFLGLGRHNISFVQQTANKYGRIFSYCLPSTSSSTGYLGFGKDRRASKHVKFTPLTTVSQNPSFYGLNLVGISVGGRKLWISPSVFLSSGTIIDTGTVITRLPVAAYSALRDVFRQAMTKYPLTQALSVLDTCYDLSSYVTVKYPHIAFYFQGGLKLKLDATGIFYSSSASQVCLAFAGNDANNKFAVLGNVQQKTFEVVYDVAGGRVGFASGGCL</sequence>
<dbReference type="GO" id="GO:0006508">
    <property type="term" value="P:proteolysis"/>
    <property type="evidence" value="ECO:0007669"/>
    <property type="project" value="UniProtKB-KW"/>
</dbReference>
<evidence type="ECO:0000256" key="6">
    <source>
        <dbReference type="ARBA" id="ARBA00023157"/>
    </source>
</evidence>
<dbReference type="InterPro" id="IPR032861">
    <property type="entry name" value="TAXi_N"/>
</dbReference>
<evidence type="ECO:0000256" key="5">
    <source>
        <dbReference type="ARBA" id="ARBA00022801"/>
    </source>
</evidence>
<keyword evidence="3 8" id="KW-0732">Signal</keyword>
<dbReference type="PRINTS" id="PR00792">
    <property type="entry name" value="PEPSIN"/>
</dbReference>
<comment type="similarity">
    <text evidence="1">Belongs to the peptidase A1 family.</text>
</comment>
<dbReference type="PANTHER" id="PTHR13683:SF750">
    <property type="entry name" value="ASPARTYL PROTEASE AED1"/>
    <property type="match status" value="1"/>
</dbReference>
<dbReference type="InterPro" id="IPR001461">
    <property type="entry name" value="Aspartic_peptidase_A1"/>
</dbReference>
<dbReference type="InterPro" id="IPR021109">
    <property type="entry name" value="Peptidase_aspartic_dom_sf"/>
</dbReference>
<dbReference type="GeneID" id="110757579"/>
<name>A0A6P5SME0_PRUAV</name>
<dbReference type="AlphaFoldDB" id="A0A6P5SME0"/>
<feature type="domain" description="Peptidase A1" evidence="9">
    <location>
        <begin position="144"/>
        <end position="484"/>
    </location>
</feature>
<evidence type="ECO:0000256" key="2">
    <source>
        <dbReference type="ARBA" id="ARBA00022670"/>
    </source>
</evidence>
<dbReference type="Pfam" id="PF14541">
    <property type="entry name" value="TAXi_C"/>
    <property type="match status" value="1"/>
</dbReference>
<dbReference type="KEGG" id="pavi:110757579"/>
<feature type="active site" evidence="7">
    <location>
        <position position="367"/>
    </location>
</feature>
<feature type="signal peptide" evidence="8">
    <location>
        <begin position="1"/>
        <end position="36"/>
    </location>
</feature>
<dbReference type="Gene3D" id="2.40.70.10">
    <property type="entry name" value="Acid Proteases"/>
    <property type="match status" value="2"/>
</dbReference>
<dbReference type="CDD" id="cd05472">
    <property type="entry name" value="cnd41_like"/>
    <property type="match status" value="1"/>
</dbReference>
<dbReference type="SUPFAM" id="SSF50630">
    <property type="entry name" value="Acid proteases"/>
    <property type="match status" value="1"/>
</dbReference>
<dbReference type="InterPro" id="IPR033873">
    <property type="entry name" value="CND41-like"/>
</dbReference>
<dbReference type="PANTHER" id="PTHR13683">
    <property type="entry name" value="ASPARTYL PROTEASES"/>
    <property type="match status" value="1"/>
</dbReference>
<accession>A0A6P5SME0</accession>
<evidence type="ECO:0000256" key="8">
    <source>
        <dbReference type="SAM" id="SignalP"/>
    </source>
</evidence>
<gene>
    <name evidence="11" type="primary">LOC110757579</name>
</gene>
<keyword evidence="10" id="KW-1185">Reference proteome</keyword>
<reference evidence="11" key="1">
    <citation type="submission" date="2025-08" db="UniProtKB">
        <authorList>
            <consortium name="RefSeq"/>
        </authorList>
    </citation>
    <scope>IDENTIFICATION</scope>
</reference>
<feature type="active site" evidence="7">
    <location>
        <position position="162"/>
    </location>
</feature>
<keyword evidence="6" id="KW-1015">Disulfide bond</keyword>
<dbReference type="GO" id="GO:0004190">
    <property type="term" value="F:aspartic-type endopeptidase activity"/>
    <property type="evidence" value="ECO:0007669"/>
    <property type="project" value="UniProtKB-KW"/>
</dbReference>
<dbReference type="InterPro" id="IPR033121">
    <property type="entry name" value="PEPTIDASE_A1"/>
</dbReference>
<protein>
    <submittedName>
        <fullName evidence="11">Aspartyl protease family protein At5g10770-like</fullName>
    </submittedName>
</protein>
<evidence type="ECO:0000313" key="10">
    <source>
        <dbReference type="Proteomes" id="UP000515124"/>
    </source>
</evidence>
<dbReference type="FunFam" id="2.40.70.10:FF:000021">
    <property type="entry name" value="Aspartyl protease AED1"/>
    <property type="match status" value="1"/>
</dbReference>
<dbReference type="Proteomes" id="UP000515124">
    <property type="component" value="Unplaced"/>
</dbReference>
<keyword evidence="2" id="KW-0645">Protease</keyword>
<dbReference type="PROSITE" id="PS51767">
    <property type="entry name" value="PEPTIDASE_A1"/>
    <property type="match status" value="1"/>
</dbReference>
<evidence type="ECO:0000256" key="7">
    <source>
        <dbReference type="PIRSR" id="PIRSR601461-1"/>
    </source>
</evidence>
<evidence type="ECO:0000256" key="1">
    <source>
        <dbReference type="ARBA" id="ARBA00007447"/>
    </source>
</evidence>
<organism evidence="10 11">
    <name type="scientific">Prunus avium</name>
    <name type="common">Cherry</name>
    <name type="synonym">Cerasus avium</name>
    <dbReference type="NCBI Taxonomy" id="42229"/>
    <lineage>
        <taxon>Eukaryota</taxon>
        <taxon>Viridiplantae</taxon>
        <taxon>Streptophyta</taxon>
        <taxon>Embryophyta</taxon>
        <taxon>Tracheophyta</taxon>
        <taxon>Spermatophyta</taxon>
        <taxon>Magnoliopsida</taxon>
        <taxon>eudicotyledons</taxon>
        <taxon>Gunneridae</taxon>
        <taxon>Pentapetalae</taxon>
        <taxon>rosids</taxon>
        <taxon>fabids</taxon>
        <taxon>Rosales</taxon>
        <taxon>Rosaceae</taxon>
        <taxon>Amygdaloideae</taxon>
        <taxon>Amygdaleae</taxon>
        <taxon>Prunus</taxon>
    </lineage>
</organism>
<dbReference type="FunFam" id="2.40.70.10:FF:000013">
    <property type="entry name" value="Aspartyl protease AED1"/>
    <property type="match status" value="1"/>
</dbReference>
<proteinExistence type="inferred from homology"/>
<feature type="chain" id="PRO_5028207299" evidence="8">
    <location>
        <begin position="37"/>
        <end position="489"/>
    </location>
</feature>